<evidence type="ECO:0000313" key="4">
    <source>
        <dbReference type="EMBL" id="MBB0245188.1"/>
    </source>
</evidence>
<feature type="domain" description="M23ase beta-sheet core" evidence="3">
    <location>
        <begin position="157"/>
        <end position="250"/>
    </location>
</feature>
<dbReference type="FunFam" id="2.70.70.10:FF:000013">
    <property type="entry name" value="Peptidase family M23"/>
    <property type="match status" value="1"/>
</dbReference>
<gene>
    <name evidence="4" type="ORF">FNQ90_13995</name>
</gene>
<dbReference type="SUPFAM" id="SSF51261">
    <property type="entry name" value="Duplicated hybrid motif"/>
    <property type="match status" value="1"/>
</dbReference>
<evidence type="ECO:0000313" key="5">
    <source>
        <dbReference type="Proteomes" id="UP000538929"/>
    </source>
</evidence>
<feature type="chain" id="PRO_5031248394" evidence="2">
    <location>
        <begin position="35"/>
        <end position="262"/>
    </location>
</feature>
<feature type="compositionally biased region" description="Basic and acidic residues" evidence="1">
    <location>
        <begin position="101"/>
        <end position="124"/>
    </location>
</feature>
<dbReference type="Pfam" id="PF01551">
    <property type="entry name" value="Peptidase_M23"/>
    <property type="match status" value="1"/>
</dbReference>
<dbReference type="Gene3D" id="2.70.70.10">
    <property type="entry name" value="Glucose Permease (Domain IIA)"/>
    <property type="match status" value="1"/>
</dbReference>
<dbReference type="RefSeq" id="WP_182606709.1">
    <property type="nucleotide sequence ID" value="NZ_VKHT01000418.1"/>
</dbReference>
<name>A0A7W3Y253_9ACTN</name>
<keyword evidence="2" id="KW-0732">Signal</keyword>
<dbReference type="PANTHER" id="PTHR21666:SF270">
    <property type="entry name" value="MUREIN HYDROLASE ACTIVATOR ENVC"/>
    <property type="match status" value="1"/>
</dbReference>
<dbReference type="PANTHER" id="PTHR21666">
    <property type="entry name" value="PEPTIDASE-RELATED"/>
    <property type="match status" value="1"/>
</dbReference>
<accession>A0A7W3Y253</accession>
<dbReference type="GO" id="GO:0004222">
    <property type="term" value="F:metalloendopeptidase activity"/>
    <property type="evidence" value="ECO:0007669"/>
    <property type="project" value="TreeGrafter"/>
</dbReference>
<sequence length="262" mass="28220">RRGRRRSPKPRRSALLTVAAPSLCVLGVTAVATASVTGNDAPGEAGEDIALGGEEIDEEAAEAARAAHAVANKQFDTQLQGLTAAADDYAERASRTQGRIDLAERKAEEKRQAEEEAERKREEAKRLEELRPKFFLPVERRGLSAVYGQSGLNWANLHTGIDFPVRYGTPVRAATDGTIRTQYHVSYGNLMIITAPDGTETWYAHLGSYVYQSGFVQAGTVVAYSGNSGNSMGPHLHFEVRPGGGSAVDPAAWLRSKGLEPS</sequence>
<dbReference type="AlphaFoldDB" id="A0A7W3Y253"/>
<organism evidence="4 5">
    <name type="scientific">Streptomyces alkaliphilus</name>
    <dbReference type="NCBI Taxonomy" id="1472722"/>
    <lineage>
        <taxon>Bacteria</taxon>
        <taxon>Bacillati</taxon>
        <taxon>Actinomycetota</taxon>
        <taxon>Actinomycetes</taxon>
        <taxon>Kitasatosporales</taxon>
        <taxon>Streptomycetaceae</taxon>
        <taxon>Streptomyces</taxon>
    </lineage>
</organism>
<evidence type="ECO:0000256" key="1">
    <source>
        <dbReference type="SAM" id="MobiDB-lite"/>
    </source>
</evidence>
<comment type="caution">
    <text evidence="4">The sequence shown here is derived from an EMBL/GenBank/DDBJ whole genome shotgun (WGS) entry which is preliminary data.</text>
</comment>
<reference evidence="5" key="1">
    <citation type="submission" date="2019-10" db="EMBL/GenBank/DDBJ databases">
        <title>Streptomyces sp. nov., a novel actinobacterium isolated from alkaline environment.</title>
        <authorList>
            <person name="Golinska P."/>
        </authorList>
    </citation>
    <scope>NUCLEOTIDE SEQUENCE [LARGE SCALE GENOMIC DNA]</scope>
    <source>
        <strain evidence="5">DSM 42118</strain>
    </source>
</reference>
<keyword evidence="5" id="KW-1185">Reference proteome</keyword>
<proteinExistence type="predicted"/>
<dbReference type="Proteomes" id="UP000538929">
    <property type="component" value="Unassembled WGS sequence"/>
</dbReference>
<evidence type="ECO:0000259" key="3">
    <source>
        <dbReference type="Pfam" id="PF01551"/>
    </source>
</evidence>
<protein>
    <submittedName>
        <fullName evidence="4">Peptidoglycan DD-metalloendopeptidase family protein</fullName>
    </submittedName>
</protein>
<dbReference type="EMBL" id="VKHT01000418">
    <property type="protein sequence ID" value="MBB0245188.1"/>
    <property type="molecule type" value="Genomic_DNA"/>
</dbReference>
<dbReference type="InterPro" id="IPR011055">
    <property type="entry name" value="Dup_hybrid_motif"/>
</dbReference>
<evidence type="ECO:0000256" key="2">
    <source>
        <dbReference type="SAM" id="SignalP"/>
    </source>
</evidence>
<feature type="signal peptide" evidence="2">
    <location>
        <begin position="1"/>
        <end position="34"/>
    </location>
</feature>
<dbReference type="InterPro" id="IPR050570">
    <property type="entry name" value="Cell_wall_metabolism_enzyme"/>
</dbReference>
<dbReference type="InterPro" id="IPR016047">
    <property type="entry name" value="M23ase_b-sheet_dom"/>
</dbReference>
<feature type="non-terminal residue" evidence="4">
    <location>
        <position position="1"/>
    </location>
</feature>
<dbReference type="CDD" id="cd12797">
    <property type="entry name" value="M23_peptidase"/>
    <property type="match status" value="1"/>
</dbReference>
<feature type="region of interest" description="Disordered" evidence="1">
    <location>
        <begin position="100"/>
        <end position="124"/>
    </location>
</feature>